<evidence type="ECO:0000313" key="2">
    <source>
        <dbReference type="Proteomes" id="UP000688137"/>
    </source>
</evidence>
<accession>A0A8S1PEC5</accession>
<evidence type="ECO:0008006" key="3">
    <source>
        <dbReference type="Google" id="ProtNLM"/>
    </source>
</evidence>
<dbReference type="Proteomes" id="UP000688137">
    <property type="component" value="Unassembled WGS sequence"/>
</dbReference>
<proteinExistence type="predicted"/>
<keyword evidence="2" id="KW-1185">Reference proteome</keyword>
<protein>
    <recommendedName>
        <fullName evidence="3">MIZ zinc finger protein</fullName>
    </recommendedName>
</protein>
<name>A0A8S1PEC5_PARPR</name>
<dbReference type="EMBL" id="CAJJDM010000119">
    <property type="protein sequence ID" value="CAD8101702.1"/>
    <property type="molecule type" value="Genomic_DNA"/>
</dbReference>
<comment type="caution">
    <text evidence="1">The sequence shown here is derived from an EMBL/GenBank/DDBJ whole genome shotgun (WGS) entry which is preliminary data.</text>
</comment>
<gene>
    <name evidence="1" type="ORF">PPRIM_AZ9-3.1.T1160090</name>
</gene>
<sequence length="686" mass="80349">MIQQFNLESNYQSLPDSIILQTISYEPDVKIVDSNNKQFILPTISKSCIHPKVCFEFETIVEKIKQEGCWKCEACKTVCQLTDLCKDFRYQVNIEFNEFVTNVMIIEGKLFNKSSRKKRYLDHFTKINIKTNLKKLYQRYVATESSINQIIINDQKNSQKINSGTNKRIQYWAFCLQDKVKITIPVRIIGCRHPECYELTSLLQLQVQGQEQFYVCVYPGCDNPKKRIDISTIDSLFSSLSIDEDLLQIIKKSSPSSVKFIFNYQTQKFEEDVFREKGRIIDPTINNFYQKNQKDINIPFDEFQKQVQQQVAQICQNDIFVEQPQLEQELSSYKFRNLEINMKDQLTGMIIEQPVRCKYCTNFSKCLDLKSYACEFIKKKLIKKTDFFMCPLCQTQFKSTLASCALSTNIYLDQNLLFRMFKDLSYIQTQKFSYLGQQYMIQEFQERQVLTKADYINSLKQKGQSLKIEFKTIFCSLNKNQKLQIPLLLHNCPKKLVIDFYTLYQQMEQCNFKLDNGLILCKCSSCNTTPIKKLAGQIFYHEAFDYALKKFYQSKSNSISFSYDFINDNLTSSQAVADSSALQNITTPQRMGFLEMLNDEEYQNIFGKKLLEGKTFQILNITENFFDGIDVQFNQKGVQNNLQEKKDSMNQNFKNDQTLSKFKFEIKGIQLQLNDNPIISNLDFQA</sequence>
<evidence type="ECO:0000313" key="1">
    <source>
        <dbReference type="EMBL" id="CAD8101702.1"/>
    </source>
</evidence>
<organism evidence="1 2">
    <name type="scientific">Paramecium primaurelia</name>
    <dbReference type="NCBI Taxonomy" id="5886"/>
    <lineage>
        <taxon>Eukaryota</taxon>
        <taxon>Sar</taxon>
        <taxon>Alveolata</taxon>
        <taxon>Ciliophora</taxon>
        <taxon>Intramacronucleata</taxon>
        <taxon>Oligohymenophorea</taxon>
        <taxon>Peniculida</taxon>
        <taxon>Parameciidae</taxon>
        <taxon>Paramecium</taxon>
    </lineage>
</organism>
<dbReference type="OMA" id="IFYHEAF"/>
<reference evidence="1" key="1">
    <citation type="submission" date="2021-01" db="EMBL/GenBank/DDBJ databases">
        <authorList>
            <consortium name="Genoscope - CEA"/>
            <person name="William W."/>
        </authorList>
    </citation>
    <scope>NUCLEOTIDE SEQUENCE</scope>
</reference>
<dbReference type="AlphaFoldDB" id="A0A8S1PEC5"/>